<gene>
    <name evidence="3" type="ORF">IED13_19315</name>
</gene>
<keyword evidence="4" id="KW-1185">Reference proteome</keyword>
<reference evidence="3" key="1">
    <citation type="submission" date="2020-09" db="EMBL/GenBank/DDBJ databases">
        <title>Bosea spartocytisi sp. nov. a root nodule endophyte of Spartocytisus supranubius in the high mountain ecosystem fo the Teide National Park (Canary Islands, Spain).</title>
        <authorList>
            <person name="Pulido-Suarez L."/>
            <person name="Peix A."/>
            <person name="Igual J.M."/>
            <person name="Socas-Perez N."/>
            <person name="Velazquez E."/>
            <person name="Flores-Felix J.D."/>
            <person name="Leon-Barrios M."/>
        </authorList>
    </citation>
    <scope>NUCLEOTIDE SEQUENCE</scope>
    <source>
        <strain evidence="3">SSUT16</strain>
    </source>
</reference>
<dbReference type="Proteomes" id="UP000619295">
    <property type="component" value="Unassembled WGS sequence"/>
</dbReference>
<evidence type="ECO:0000313" key="3">
    <source>
        <dbReference type="EMBL" id="MBD3847854.1"/>
    </source>
</evidence>
<proteinExistence type="predicted"/>
<dbReference type="EMBL" id="JACXWY010000013">
    <property type="protein sequence ID" value="MBD3847854.1"/>
    <property type="molecule type" value="Genomic_DNA"/>
</dbReference>
<evidence type="ECO:0000256" key="1">
    <source>
        <dbReference type="ARBA" id="ARBA00023172"/>
    </source>
</evidence>
<feature type="domain" description="Tyr recombinase" evidence="2">
    <location>
        <begin position="109"/>
        <end position="236"/>
    </location>
</feature>
<dbReference type="SUPFAM" id="SSF56349">
    <property type="entry name" value="DNA breaking-rejoining enzymes"/>
    <property type="match status" value="1"/>
</dbReference>
<dbReference type="PROSITE" id="PS51898">
    <property type="entry name" value="TYR_RECOMBINASE"/>
    <property type="match status" value="1"/>
</dbReference>
<dbReference type="InterPro" id="IPR002104">
    <property type="entry name" value="Integrase_catalytic"/>
</dbReference>
<evidence type="ECO:0000313" key="4">
    <source>
        <dbReference type="Proteomes" id="UP000619295"/>
    </source>
</evidence>
<comment type="caution">
    <text evidence="3">The sequence shown here is derived from an EMBL/GenBank/DDBJ whole genome shotgun (WGS) entry which is preliminary data.</text>
</comment>
<dbReference type="RefSeq" id="WP_191125152.1">
    <property type="nucleotide sequence ID" value="NZ_JACXWY010000013.1"/>
</dbReference>
<organism evidence="3 4">
    <name type="scientific">Bosea spartocytisi</name>
    <dbReference type="NCBI Taxonomy" id="2773451"/>
    <lineage>
        <taxon>Bacteria</taxon>
        <taxon>Pseudomonadati</taxon>
        <taxon>Pseudomonadota</taxon>
        <taxon>Alphaproteobacteria</taxon>
        <taxon>Hyphomicrobiales</taxon>
        <taxon>Boseaceae</taxon>
        <taxon>Bosea</taxon>
    </lineage>
</organism>
<dbReference type="AlphaFoldDB" id="A0A927EBM0"/>
<dbReference type="GO" id="GO:0006310">
    <property type="term" value="P:DNA recombination"/>
    <property type="evidence" value="ECO:0007669"/>
    <property type="project" value="UniProtKB-KW"/>
</dbReference>
<dbReference type="GO" id="GO:0003677">
    <property type="term" value="F:DNA binding"/>
    <property type="evidence" value="ECO:0007669"/>
    <property type="project" value="InterPro"/>
</dbReference>
<evidence type="ECO:0000259" key="2">
    <source>
        <dbReference type="PROSITE" id="PS51898"/>
    </source>
</evidence>
<accession>A0A927EBM0</accession>
<sequence length="236" mass="26964">MSAIDRLYEAAHRRHGSDCLDRLLADADWDAIEDVLAGLLVRLRNEAALAAEDRSAAWVSALTFVRDIRRFNTPSAGARMTDVENRLLRLDRLYGQLAPNSVRPPPPIRALPPVVIEDLYAIFDPVSTRNPFKSERLRWRNLLIFMLMLRLGLRRSETALLVANSIKDDVDPETGTIQTRLDVNSAEDDGPRYIEPGIKTYGSRRQIPVPEEILLLHGRYSHNYPERQRYPHLFVS</sequence>
<keyword evidence="1" id="KW-0233">DNA recombination</keyword>
<protein>
    <recommendedName>
        <fullName evidence="2">Tyr recombinase domain-containing protein</fullName>
    </recommendedName>
</protein>
<dbReference type="InterPro" id="IPR011010">
    <property type="entry name" value="DNA_brk_join_enz"/>
</dbReference>
<dbReference type="GO" id="GO:0015074">
    <property type="term" value="P:DNA integration"/>
    <property type="evidence" value="ECO:0007669"/>
    <property type="project" value="InterPro"/>
</dbReference>
<dbReference type="Gene3D" id="1.10.443.10">
    <property type="entry name" value="Intergrase catalytic core"/>
    <property type="match status" value="1"/>
</dbReference>
<name>A0A927EBM0_9HYPH</name>
<dbReference type="InterPro" id="IPR013762">
    <property type="entry name" value="Integrase-like_cat_sf"/>
</dbReference>